<proteinExistence type="inferred from homology"/>
<evidence type="ECO:0000313" key="10">
    <source>
        <dbReference type="EMBL" id="SVA09824.1"/>
    </source>
</evidence>
<evidence type="ECO:0000256" key="8">
    <source>
        <dbReference type="SAM" id="Phobius"/>
    </source>
</evidence>
<evidence type="ECO:0000256" key="5">
    <source>
        <dbReference type="ARBA" id="ARBA00022989"/>
    </source>
</evidence>
<dbReference type="InterPro" id="IPR004563">
    <property type="entry name" value="Apolipo_AcylTrfase"/>
</dbReference>
<evidence type="ECO:0000256" key="7">
    <source>
        <dbReference type="ARBA" id="ARBA00023315"/>
    </source>
</evidence>
<dbReference type="PROSITE" id="PS50263">
    <property type="entry name" value="CN_HYDROLASE"/>
    <property type="match status" value="1"/>
</dbReference>
<evidence type="ECO:0000256" key="3">
    <source>
        <dbReference type="ARBA" id="ARBA00022679"/>
    </source>
</evidence>
<dbReference type="InterPro" id="IPR003010">
    <property type="entry name" value="C-N_Hydrolase"/>
</dbReference>
<dbReference type="PANTHER" id="PTHR38686">
    <property type="entry name" value="APOLIPOPROTEIN N-ACYLTRANSFERASE"/>
    <property type="match status" value="1"/>
</dbReference>
<organism evidence="10">
    <name type="scientific">marine metagenome</name>
    <dbReference type="NCBI Taxonomy" id="408172"/>
    <lineage>
        <taxon>unclassified sequences</taxon>
        <taxon>metagenomes</taxon>
        <taxon>ecological metagenomes</taxon>
    </lineage>
</organism>
<keyword evidence="4 8" id="KW-0812">Transmembrane</keyword>
<evidence type="ECO:0000256" key="4">
    <source>
        <dbReference type="ARBA" id="ARBA00022692"/>
    </source>
</evidence>
<keyword evidence="6 8" id="KW-0472">Membrane</keyword>
<comment type="subcellular location">
    <subcellularLocation>
        <location evidence="1">Cell membrane</location>
        <topology evidence="1">Multi-pass membrane protein</topology>
    </subcellularLocation>
</comment>
<keyword evidence="3" id="KW-0808">Transferase</keyword>
<dbReference type="EMBL" id="UINC01003856">
    <property type="protein sequence ID" value="SVA09824.1"/>
    <property type="molecule type" value="Genomic_DNA"/>
</dbReference>
<protein>
    <recommendedName>
        <fullName evidence="9">CN hydrolase domain-containing protein</fullName>
    </recommendedName>
</protein>
<evidence type="ECO:0000259" key="9">
    <source>
        <dbReference type="PROSITE" id="PS50263"/>
    </source>
</evidence>
<dbReference type="CDD" id="cd07571">
    <property type="entry name" value="ALP_N-acyl_transferase"/>
    <property type="match status" value="1"/>
</dbReference>
<sequence>MSAPSLGRVPDRLRPSGTAVLAGLLIAAAVPPWGWWPAAFVGIALLDRLVADRPVASRFRRGMATGLAWALPSTLWMIDLSPLGWLFAGGVHALWLGLATALVPAGRWRRLGLVGTVTLAELVRWSVPFGGVPLASIALGQAAGPLAPVVRVAGPLLLVALTVAVGTGLSALVDGRRAGGSAAAAVPVVITIAVATVLAAMAPTGQVVDELDMALVQGGGPQRTRATPTGAATVFANQLAANSHVRTPVDLVVWPENVVNPVPLPESGWRHEDRLYADDAAEALTAEAIRLDAVLVPGWFHRDPEDPTANLNYQTAIEPDGTVVDRYDKVRTVPFGEYVPVRSLVELVAADMLPARDLRPGTGPAVLDTSVGRLGVSISWEVFFDHRTRDAVHNGAEVILNPTNGASYWLTQVQTQQVAASRLRALETGRWVVQVAPTGFSAVVDHRGRVLQRTAVSEQAVLHHRVERRQGLTWAATSGTWPMAVLSLLAAAGAWVADRRRS</sequence>
<reference evidence="10" key="1">
    <citation type="submission" date="2018-05" db="EMBL/GenBank/DDBJ databases">
        <authorList>
            <person name="Lanie J.A."/>
            <person name="Ng W.-L."/>
            <person name="Kazmierczak K.M."/>
            <person name="Andrzejewski T.M."/>
            <person name="Davidsen T.M."/>
            <person name="Wayne K.J."/>
            <person name="Tettelin H."/>
            <person name="Glass J.I."/>
            <person name="Rusch D."/>
            <person name="Podicherti R."/>
            <person name="Tsui H.-C.T."/>
            <person name="Winkler M.E."/>
        </authorList>
    </citation>
    <scope>NUCLEOTIDE SEQUENCE</scope>
</reference>
<dbReference type="GO" id="GO:0016410">
    <property type="term" value="F:N-acyltransferase activity"/>
    <property type="evidence" value="ECO:0007669"/>
    <property type="project" value="InterPro"/>
</dbReference>
<keyword evidence="5 8" id="KW-1133">Transmembrane helix</keyword>
<name>A0A381T2A3_9ZZZZ</name>
<feature type="domain" description="CN hydrolase" evidence="9">
    <location>
        <begin position="216"/>
        <end position="468"/>
    </location>
</feature>
<dbReference type="PANTHER" id="PTHR38686:SF1">
    <property type="entry name" value="APOLIPOPROTEIN N-ACYLTRANSFERASE"/>
    <property type="match status" value="1"/>
</dbReference>
<dbReference type="InterPro" id="IPR045378">
    <property type="entry name" value="LNT_N"/>
</dbReference>
<feature type="transmembrane region" description="Helical" evidence="8">
    <location>
        <begin position="125"/>
        <end position="146"/>
    </location>
</feature>
<dbReference type="GO" id="GO:0042158">
    <property type="term" value="P:lipoprotein biosynthetic process"/>
    <property type="evidence" value="ECO:0007669"/>
    <property type="project" value="InterPro"/>
</dbReference>
<dbReference type="SUPFAM" id="SSF56317">
    <property type="entry name" value="Carbon-nitrogen hydrolase"/>
    <property type="match status" value="1"/>
</dbReference>
<dbReference type="GO" id="GO:0005886">
    <property type="term" value="C:plasma membrane"/>
    <property type="evidence" value="ECO:0007669"/>
    <property type="project" value="UniProtKB-SubCell"/>
</dbReference>
<evidence type="ECO:0000256" key="1">
    <source>
        <dbReference type="ARBA" id="ARBA00004651"/>
    </source>
</evidence>
<keyword evidence="7" id="KW-0012">Acyltransferase</keyword>
<feature type="transmembrane region" description="Helical" evidence="8">
    <location>
        <begin position="479"/>
        <end position="497"/>
    </location>
</feature>
<evidence type="ECO:0000256" key="6">
    <source>
        <dbReference type="ARBA" id="ARBA00023136"/>
    </source>
</evidence>
<dbReference type="Pfam" id="PF00795">
    <property type="entry name" value="CN_hydrolase"/>
    <property type="match status" value="1"/>
</dbReference>
<dbReference type="HAMAP" id="MF_01148">
    <property type="entry name" value="Lnt"/>
    <property type="match status" value="1"/>
</dbReference>
<feature type="transmembrane region" description="Helical" evidence="8">
    <location>
        <begin position="20"/>
        <end position="46"/>
    </location>
</feature>
<feature type="transmembrane region" description="Helical" evidence="8">
    <location>
        <begin position="180"/>
        <end position="202"/>
    </location>
</feature>
<feature type="transmembrane region" description="Helical" evidence="8">
    <location>
        <begin position="84"/>
        <end position="105"/>
    </location>
</feature>
<gene>
    <name evidence="10" type="ORF">METZ01_LOCUS62678</name>
</gene>
<feature type="transmembrane region" description="Helical" evidence="8">
    <location>
        <begin position="152"/>
        <end position="173"/>
    </location>
</feature>
<dbReference type="NCBIfam" id="TIGR00546">
    <property type="entry name" value="lnt"/>
    <property type="match status" value="1"/>
</dbReference>
<keyword evidence="2" id="KW-1003">Cell membrane</keyword>
<dbReference type="Pfam" id="PF20154">
    <property type="entry name" value="LNT_N"/>
    <property type="match status" value="1"/>
</dbReference>
<accession>A0A381T2A3</accession>
<dbReference type="InterPro" id="IPR036526">
    <property type="entry name" value="C-N_Hydrolase_sf"/>
</dbReference>
<evidence type="ECO:0000256" key="2">
    <source>
        <dbReference type="ARBA" id="ARBA00022475"/>
    </source>
</evidence>
<dbReference type="Gene3D" id="3.60.110.10">
    <property type="entry name" value="Carbon-nitrogen hydrolase"/>
    <property type="match status" value="1"/>
</dbReference>
<dbReference type="AlphaFoldDB" id="A0A381T2A3"/>